<name>A0ABR3ABY2_9AGAR</name>
<comment type="caution">
    <text evidence="3">The sequence shown here is derived from an EMBL/GenBank/DDBJ whole genome shotgun (WGS) entry which is preliminary data.</text>
</comment>
<sequence>MSSPPGSTPSLIHSPPLDRGPLILLAAVSLLVALNLFRRTFRRSAQESAPAGRAAGEDARTAMAVATPAASATIAAAIVDLEQGRRPTMNPEMLSEQLQEALHRKWMVNDLISLYNASRLDEHYDRGSMLGGRSQAFEDSASTTTKSTSLPHGPKMLPSTSRCNSVYSMLAKFTFGRAEASDTSKIPPALSRPQSSRSYGSSTISLSNVSISMSVESHDTIESYATASEMHIPSIAVSDPARHATRF</sequence>
<protein>
    <submittedName>
        <fullName evidence="3">Uncharacterized protein</fullName>
    </submittedName>
</protein>
<proteinExistence type="predicted"/>
<reference evidence="3 4" key="1">
    <citation type="submission" date="2024-05" db="EMBL/GenBank/DDBJ databases">
        <title>A draft genome resource for the thread blight pathogen Marasmius tenuissimus strain MS-2.</title>
        <authorList>
            <person name="Yulfo-Soto G.E."/>
            <person name="Baruah I.K."/>
            <person name="Amoako-Attah I."/>
            <person name="Bukari Y."/>
            <person name="Meinhardt L.W."/>
            <person name="Bailey B.A."/>
            <person name="Cohen S.P."/>
        </authorList>
    </citation>
    <scope>NUCLEOTIDE SEQUENCE [LARGE SCALE GENOMIC DNA]</scope>
    <source>
        <strain evidence="3 4">MS-2</strain>
    </source>
</reference>
<keyword evidence="4" id="KW-1185">Reference proteome</keyword>
<keyword evidence="2" id="KW-1133">Transmembrane helix</keyword>
<dbReference type="EMBL" id="JBBXMP010000004">
    <property type="protein sequence ID" value="KAL0071078.1"/>
    <property type="molecule type" value="Genomic_DNA"/>
</dbReference>
<evidence type="ECO:0000313" key="3">
    <source>
        <dbReference type="EMBL" id="KAL0071078.1"/>
    </source>
</evidence>
<accession>A0ABR3ABY2</accession>
<organism evidence="3 4">
    <name type="scientific">Marasmius tenuissimus</name>
    <dbReference type="NCBI Taxonomy" id="585030"/>
    <lineage>
        <taxon>Eukaryota</taxon>
        <taxon>Fungi</taxon>
        <taxon>Dikarya</taxon>
        <taxon>Basidiomycota</taxon>
        <taxon>Agaricomycotina</taxon>
        <taxon>Agaricomycetes</taxon>
        <taxon>Agaricomycetidae</taxon>
        <taxon>Agaricales</taxon>
        <taxon>Marasmiineae</taxon>
        <taxon>Marasmiaceae</taxon>
        <taxon>Marasmius</taxon>
    </lineage>
</organism>
<feature type="region of interest" description="Disordered" evidence="1">
    <location>
        <begin position="136"/>
        <end position="157"/>
    </location>
</feature>
<feature type="compositionally biased region" description="Low complexity" evidence="1">
    <location>
        <begin position="191"/>
        <end position="202"/>
    </location>
</feature>
<dbReference type="Proteomes" id="UP001437256">
    <property type="component" value="Unassembled WGS sequence"/>
</dbReference>
<feature type="transmembrane region" description="Helical" evidence="2">
    <location>
        <begin position="20"/>
        <end position="37"/>
    </location>
</feature>
<evidence type="ECO:0000256" key="1">
    <source>
        <dbReference type="SAM" id="MobiDB-lite"/>
    </source>
</evidence>
<feature type="compositionally biased region" description="Polar residues" evidence="1">
    <location>
        <begin position="140"/>
        <end position="150"/>
    </location>
</feature>
<gene>
    <name evidence="3" type="ORF">AAF712_001636</name>
</gene>
<evidence type="ECO:0000313" key="4">
    <source>
        <dbReference type="Proteomes" id="UP001437256"/>
    </source>
</evidence>
<evidence type="ECO:0000256" key="2">
    <source>
        <dbReference type="SAM" id="Phobius"/>
    </source>
</evidence>
<feature type="region of interest" description="Disordered" evidence="1">
    <location>
        <begin position="182"/>
        <end position="202"/>
    </location>
</feature>
<keyword evidence="2" id="KW-0472">Membrane</keyword>
<keyword evidence="2" id="KW-0812">Transmembrane</keyword>